<dbReference type="AlphaFoldDB" id="A0A059C748"/>
<proteinExistence type="inferred from homology"/>
<name>A0A059C748_EUCGR</name>
<dbReference type="InterPro" id="IPR033556">
    <property type="entry name" value="PLA"/>
</dbReference>
<evidence type="ECO:0000256" key="1">
    <source>
        <dbReference type="ARBA" id="ARBA00010701"/>
    </source>
</evidence>
<dbReference type="GO" id="GO:0016042">
    <property type="term" value="P:lipid catabolic process"/>
    <property type="evidence" value="ECO:0007669"/>
    <property type="project" value="UniProtKB-UniRule"/>
</dbReference>
<dbReference type="CDD" id="cd00519">
    <property type="entry name" value="Lipase_3"/>
    <property type="match status" value="1"/>
</dbReference>
<dbReference type="InParanoid" id="A0A059C748"/>
<evidence type="ECO:0000256" key="3">
    <source>
        <dbReference type="ARBA" id="ARBA00022963"/>
    </source>
</evidence>
<dbReference type="InterPro" id="IPR029058">
    <property type="entry name" value="AB_hydrolase_fold"/>
</dbReference>
<sequence length="384" mass="42560">MGGGSSRPWTELSGETNWKDMLDPLDEDLRMYLIHYGERVQAIGDAYNGQEESAGYGMPLYPMDKLFSEVGLETDNNKFRYEVTRYFYMPSHAVFLAQPDRSWAGYVAVSTDEGTEVLGRRDSLVSWTGTSNRLESLEGIRDDLAPANNIFKGDTHTKIHAGFLDLYTKRDLVNPYTRLSARDQGGREEVDLYAGKGETISITVAGHSLGAALATINALDIVTNGYNAPTDHPENACLVTAFPFASPKVGDENFRAKFSSSEKLRALRVTNALDIVPFTPPIRYFHSTYLKPLYSGLTGAVKIGHILETYLHLIAGTQGIDSNKFDLGERRGIALVNKGMDALKDKYKILASWLVAKNKNMVQDEVTGDWSLATPYIPPPLEDN</sequence>
<dbReference type="Gene3D" id="3.40.50.1820">
    <property type="entry name" value="alpha/beta hydrolase"/>
    <property type="match status" value="1"/>
</dbReference>
<reference evidence="7" key="1">
    <citation type="submission" date="2013-07" db="EMBL/GenBank/DDBJ databases">
        <title>The genome of Eucalyptus grandis.</title>
        <authorList>
            <person name="Schmutz J."/>
            <person name="Hayes R."/>
            <person name="Myburg A."/>
            <person name="Tuskan G."/>
            <person name="Grattapaglia D."/>
            <person name="Rokhsar D.S."/>
        </authorList>
    </citation>
    <scope>NUCLEOTIDE SEQUENCE</scope>
    <source>
        <tissue evidence="7">Leaf extractions</tissue>
    </source>
</reference>
<gene>
    <name evidence="7" type="ORF">EUGRSUZ_E02687</name>
</gene>
<dbReference type="Gramene" id="KCW74059">
    <property type="protein sequence ID" value="KCW74059"/>
    <property type="gene ID" value="EUGRSUZ_E02687"/>
</dbReference>
<dbReference type="GO" id="GO:0008970">
    <property type="term" value="F:phospholipase A1 activity"/>
    <property type="evidence" value="ECO:0007669"/>
    <property type="project" value="UniProtKB-UniRule"/>
</dbReference>
<keyword evidence="3 5" id="KW-0442">Lipid degradation</keyword>
<evidence type="ECO:0000256" key="4">
    <source>
        <dbReference type="ARBA" id="ARBA00023098"/>
    </source>
</evidence>
<evidence type="ECO:0000313" key="7">
    <source>
        <dbReference type="EMBL" id="KCW74059.1"/>
    </source>
</evidence>
<dbReference type="EMBL" id="KK198757">
    <property type="protein sequence ID" value="KCW74059.1"/>
    <property type="molecule type" value="Genomic_DNA"/>
</dbReference>
<dbReference type="PANTHER" id="PTHR31828">
    <property type="entry name" value="PHOSPHOLIPASE A1-IIGAMMA"/>
    <property type="match status" value="1"/>
</dbReference>
<keyword evidence="2 5" id="KW-0378">Hydrolase</keyword>
<evidence type="ECO:0000256" key="2">
    <source>
        <dbReference type="ARBA" id="ARBA00022801"/>
    </source>
</evidence>
<dbReference type="SUPFAM" id="SSF53474">
    <property type="entry name" value="alpha/beta-Hydrolases"/>
    <property type="match status" value="1"/>
</dbReference>
<comment type="function">
    <text evidence="5">Acylhydrolase that catalyzes the hydrolysis of phospholipids at the sn-1 position.</text>
</comment>
<organism evidence="7">
    <name type="scientific">Eucalyptus grandis</name>
    <name type="common">Flooded gum</name>
    <dbReference type="NCBI Taxonomy" id="71139"/>
    <lineage>
        <taxon>Eukaryota</taxon>
        <taxon>Viridiplantae</taxon>
        <taxon>Streptophyta</taxon>
        <taxon>Embryophyta</taxon>
        <taxon>Tracheophyta</taxon>
        <taxon>Spermatophyta</taxon>
        <taxon>Magnoliopsida</taxon>
        <taxon>eudicotyledons</taxon>
        <taxon>Gunneridae</taxon>
        <taxon>Pentapetalae</taxon>
        <taxon>rosids</taxon>
        <taxon>malvids</taxon>
        <taxon>Myrtales</taxon>
        <taxon>Myrtaceae</taxon>
        <taxon>Myrtoideae</taxon>
        <taxon>Eucalypteae</taxon>
        <taxon>Eucalyptus</taxon>
    </lineage>
</organism>
<dbReference type="EC" id="3.1.1.-" evidence="5"/>
<comment type="similarity">
    <text evidence="1 5">Belongs to the AB hydrolase superfamily. Lipase family.</text>
</comment>
<evidence type="ECO:0000259" key="6">
    <source>
        <dbReference type="Pfam" id="PF01764"/>
    </source>
</evidence>
<dbReference type="Pfam" id="PF01764">
    <property type="entry name" value="Lipase_3"/>
    <property type="match status" value="1"/>
</dbReference>
<feature type="domain" description="Fungal lipase-type" evidence="6">
    <location>
        <begin position="125"/>
        <end position="282"/>
    </location>
</feature>
<protein>
    <recommendedName>
        <fullName evidence="5">Phospholipase A1</fullName>
        <ecNumber evidence="5">3.1.1.-</ecNumber>
    </recommendedName>
</protein>
<evidence type="ECO:0000256" key="5">
    <source>
        <dbReference type="RuleBase" id="RU367093"/>
    </source>
</evidence>
<dbReference type="InterPro" id="IPR002921">
    <property type="entry name" value="Fungal_lipase-type"/>
</dbReference>
<dbReference type="PANTHER" id="PTHR31828:SF20">
    <property type="entry name" value="PHOSPHOLIPASE A1"/>
    <property type="match status" value="1"/>
</dbReference>
<keyword evidence="4 5" id="KW-0443">Lipid metabolism</keyword>
<accession>A0A059C748</accession>